<gene>
    <name evidence="2" type="primary">ACOT4_2</name>
    <name evidence="2" type="ORF">OS493_027188</name>
</gene>
<dbReference type="EMBL" id="MU825897">
    <property type="protein sequence ID" value="KAJ7383525.1"/>
    <property type="molecule type" value="Genomic_DNA"/>
</dbReference>
<comment type="caution">
    <text evidence="2">The sequence shown here is derived from an EMBL/GenBank/DDBJ whole genome shotgun (WGS) entry which is preliminary data.</text>
</comment>
<sequence>MVQAILTSIQTSAQDRSTSEWQRMAKDTCALFYAILEQDISLNPPTAPHYNSLYDQNMGVQGDPPYSGGEIEAHAQAQEDAWPKIIAFLRRNVPQVKCSL</sequence>
<dbReference type="OrthoDB" id="6347013at2759"/>
<dbReference type="InterPro" id="IPR029058">
    <property type="entry name" value="AB_hydrolase_fold"/>
</dbReference>
<dbReference type="InterPro" id="IPR014940">
    <property type="entry name" value="BAAT_C"/>
</dbReference>
<accession>A0A9W9ZLB6</accession>
<organism evidence="2 3">
    <name type="scientific">Desmophyllum pertusum</name>
    <dbReference type="NCBI Taxonomy" id="174260"/>
    <lineage>
        <taxon>Eukaryota</taxon>
        <taxon>Metazoa</taxon>
        <taxon>Cnidaria</taxon>
        <taxon>Anthozoa</taxon>
        <taxon>Hexacorallia</taxon>
        <taxon>Scleractinia</taxon>
        <taxon>Caryophylliina</taxon>
        <taxon>Caryophylliidae</taxon>
        <taxon>Desmophyllum</taxon>
    </lineage>
</organism>
<dbReference type="Gene3D" id="3.40.50.1820">
    <property type="entry name" value="alpha/beta hydrolase"/>
    <property type="match status" value="1"/>
</dbReference>
<protein>
    <submittedName>
        <fullName evidence="2">Acyl-coenzyme A thioesterase</fullName>
    </submittedName>
</protein>
<evidence type="ECO:0000313" key="2">
    <source>
        <dbReference type="EMBL" id="KAJ7383525.1"/>
    </source>
</evidence>
<feature type="domain" description="BAAT/Acyl-CoA thioester hydrolase C-terminal" evidence="1">
    <location>
        <begin position="42"/>
        <end position="92"/>
    </location>
</feature>
<proteinExistence type="predicted"/>
<dbReference type="Pfam" id="PF08840">
    <property type="entry name" value="BAAT_C"/>
    <property type="match status" value="1"/>
</dbReference>
<dbReference type="Proteomes" id="UP001163046">
    <property type="component" value="Unassembled WGS sequence"/>
</dbReference>
<evidence type="ECO:0000313" key="3">
    <source>
        <dbReference type="Proteomes" id="UP001163046"/>
    </source>
</evidence>
<evidence type="ECO:0000259" key="1">
    <source>
        <dbReference type="Pfam" id="PF08840"/>
    </source>
</evidence>
<name>A0A9W9ZLB6_9CNID</name>
<keyword evidence="3" id="KW-1185">Reference proteome</keyword>
<dbReference type="AlphaFoldDB" id="A0A9W9ZLB6"/>
<reference evidence="2" key="1">
    <citation type="submission" date="2023-01" db="EMBL/GenBank/DDBJ databases">
        <title>Genome assembly of the deep-sea coral Lophelia pertusa.</title>
        <authorList>
            <person name="Herrera S."/>
            <person name="Cordes E."/>
        </authorList>
    </citation>
    <scope>NUCLEOTIDE SEQUENCE</scope>
    <source>
        <strain evidence="2">USNM1676648</strain>
        <tissue evidence="2">Polyp</tissue>
    </source>
</reference>